<proteinExistence type="predicted"/>
<keyword evidence="2" id="KW-1185">Reference proteome</keyword>
<accession>A0ACB5R7R1</accession>
<reference evidence="1" key="1">
    <citation type="journal article" date="2025" name="Int. J. Syst. Evol. Microbiol.">
        <title>Inconstantimicrobium mannanitabidum sp. nov., a novel member of the family Clostridiaceae isolated from anoxic soil under the treatment of reductive soil disinfestation.</title>
        <authorList>
            <person name="Ueki A."/>
            <person name="Tonouchi A."/>
            <person name="Honma S."/>
            <person name="Kaku N."/>
            <person name="Ueki K."/>
        </authorList>
    </citation>
    <scope>NUCLEOTIDE SEQUENCE</scope>
    <source>
        <strain evidence="1">TW13</strain>
    </source>
</reference>
<comment type="caution">
    <text evidence="1">The sequence shown here is derived from an EMBL/GenBank/DDBJ whole genome shotgun (WGS) entry which is preliminary data.</text>
</comment>
<evidence type="ECO:0000313" key="2">
    <source>
        <dbReference type="Proteomes" id="UP001058074"/>
    </source>
</evidence>
<dbReference type="EMBL" id="BROD01000001">
    <property type="protein sequence ID" value="GKX65053.1"/>
    <property type="molecule type" value="Genomic_DNA"/>
</dbReference>
<evidence type="ECO:0000313" key="1">
    <source>
        <dbReference type="EMBL" id="GKX65053.1"/>
    </source>
</evidence>
<sequence>MKLRNKEAMAGYFFIAPSIIGYLIFFGVPFIISLYFCFTKGIGDVEYVGFQNFIDLLSSETFQLAAKNTLYFNVVSVPLNLCISLVMAVVLNSKLKGISYFRTIFVMPLVIPSASVVLVWQIFFHSSGVLNDFLSIFGYKSTDWLNSPWAFNILVLFYIWKNCGYNIIIFLAGLNSISQHYYEAAYIDGCGKFKSFCKITIPMLMPTTFFVFVFSIINSFKVYREAFMLGGNYPHSSIYMLQHFMNNNFYNLNYQRLSTAAFLVFIFIALLVYILLKFEKRYGEDC</sequence>
<dbReference type="Proteomes" id="UP001058074">
    <property type="component" value="Unassembled WGS sequence"/>
</dbReference>
<protein>
    <submittedName>
        <fullName evidence="1">Sugar ABC transporter permease</fullName>
    </submittedName>
</protein>
<gene>
    <name evidence="1" type="ORF">rsdtw13_03110</name>
</gene>
<organism evidence="1 2">
    <name type="scientific">Inconstantimicrobium mannanitabidum</name>
    <dbReference type="NCBI Taxonomy" id="1604901"/>
    <lineage>
        <taxon>Bacteria</taxon>
        <taxon>Bacillati</taxon>
        <taxon>Bacillota</taxon>
        <taxon>Clostridia</taxon>
        <taxon>Eubacteriales</taxon>
        <taxon>Clostridiaceae</taxon>
        <taxon>Inconstantimicrobium</taxon>
    </lineage>
</organism>
<name>A0ACB5R7R1_9CLOT</name>